<dbReference type="eggNOG" id="COG3039">
    <property type="taxonomic scope" value="Bacteria"/>
</dbReference>
<evidence type="ECO:0008006" key="4">
    <source>
        <dbReference type="Google" id="ProtNLM"/>
    </source>
</evidence>
<evidence type="ECO:0000313" key="2">
    <source>
        <dbReference type="EMBL" id="AFL74834.1"/>
    </source>
</evidence>
<reference evidence="2 3" key="1">
    <citation type="submission" date="2012-06" db="EMBL/GenBank/DDBJ databases">
        <title>Complete sequence of Thiocystis violascens DSM 198.</title>
        <authorList>
            <consortium name="US DOE Joint Genome Institute"/>
            <person name="Lucas S."/>
            <person name="Han J."/>
            <person name="Lapidus A."/>
            <person name="Cheng J.-F."/>
            <person name="Goodwin L."/>
            <person name="Pitluck S."/>
            <person name="Peters L."/>
            <person name="Ovchinnikova G."/>
            <person name="Teshima H."/>
            <person name="Detter J.C."/>
            <person name="Han C."/>
            <person name="Tapia R."/>
            <person name="Land M."/>
            <person name="Hauser L."/>
            <person name="Kyrpides N."/>
            <person name="Ivanova N."/>
            <person name="Pagani I."/>
            <person name="Vogl K."/>
            <person name="Liu Z."/>
            <person name="Frigaard N.-U."/>
            <person name="Bryant D."/>
            <person name="Woyke T."/>
        </authorList>
    </citation>
    <scope>NUCLEOTIDE SEQUENCE [LARGE SCALE GENOMIC DNA]</scope>
    <source>
        <strain evidence="3">ATCC 17096 / DSM 198 / 6111</strain>
    </source>
</reference>
<organism evidence="2 3">
    <name type="scientific">Thiocystis violascens (strain ATCC 17096 / DSM 198 / 6111)</name>
    <name type="common">Chromatium violascens</name>
    <dbReference type="NCBI Taxonomy" id="765911"/>
    <lineage>
        <taxon>Bacteria</taxon>
        <taxon>Pseudomonadati</taxon>
        <taxon>Pseudomonadota</taxon>
        <taxon>Gammaproteobacteria</taxon>
        <taxon>Chromatiales</taxon>
        <taxon>Chromatiaceae</taxon>
        <taxon>Thiocystis</taxon>
    </lineage>
</organism>
<dbReference type="KEGG" id="tvi:Thivi_2934"/>
<dbReference type="EMBL" id="CP003154">
    <property type="protein sequence ID" value="AFL74834.1"/>
    <property type="molecule type" value="Genomic_DNA"/>
</dbReference>
<feature type="region of interest" description="Disordered" evidence="1">
    <location>
        <begin position="103"/>
        <end position="123"/>
    </location>
</feature>
<dbReference type="AlphaFoldDB" id="I3YCW6"/>
<dbReference type="HOGENOM" id="CLU_2014232_0_0_6"/>
<sequence>MPSGPPSAAMIDFETVFCDVDDFCQEFLPDWHRQLLTQGERRRQRASRLTLSEILMILIVFHQSQYRTFKAFYLLHLSRYARAEFPHWLRGCRQNQTVVVNRRSRMRASASQTQVSETAGRRS</sequence>
<name>I3YCW6_THIV6</name>
<accession>I3YCW6</accession>
<gene>
    <name evidence="2" type="ordered locus">Thivi_2934</name>
</gene>
<proteinExistence type="predicted"/>
<dbReference type="STRING" id="765911.Thivi_2934"/>
<evidence type="ECO:0000256" key="1">
    <source>
        <dbReference type="SAM" id="MobiDB-lite"/>
    </source>
</evidence>
<evidence type="ECO:0000313" key="3">
    <source>
        <dbReference type="Proteomes" id="UP000006062"/>
    </source>
</evidence>
<dbReference type="Proteomes" id="UP000006062">
    <property type="component" value="Chromosome"/>
</dbReference>
<keyword evidence="3" id="KW-1185">Reference proteome</keyword>
<protein>
    <recommendedName>
        <fullName evidence="4">Transposase</fullName>
    </recommendedName>
</protein>
<dbReference type="eggNOG" id="COG1769">
    <property type="taxonomic scope" value="Bacteria"/>
</dbReference>